<reference evidence="1" key="2">
    <citation type="submission" date="2020-11" db="EMBL/GenBank/DDBJ databases">
        <authorList>
            <person name="McCartney M.A."/>
            <person name="Auch B."/>
            <person name="Kono T."/>
            <person name="Mallez S."/>
            <person name="Becker A."/>
            <person name="Gohl D.M."/>
            <person name="Silverstein K.A.T."/>
            <person name="Koren S."/>
            <person name="Bechman K.B."/>
            <person name="Herman A."/>
            <person name="Abrahante J.E."/>
            <person name="Garbe J."/>
        </authorList>
    </citation>
    <scope>NUCLEOTIDE SEQUENCE</scope>
    <source>
        <strain evidence="1">Duluth1</strain>
        <tissue evidence="1">Whole animal</tissue>
    </source>
</reference>
<evidence type="ECO:0000313" key="2">
    <source>
        <dbReference type="Proteomes" id="UP000828390"/>
    </source>
</evidence>
<organism evidence="1 2">
    <name type="scientific">Dreissena polymorpha</name>
    <name type="common">Zebra mussel</name>
    <name type="synonym">Mytilus polymorpha</name>
    <dbReference type="NCBI Taxonomy" id="45954"/>
    <lineage>
        <taxon>Eukaryota</taxon>
        <taxon>Metazoa</taxon>
        <taxon>Spiralia</taxon>
        <taxon>Lophotrochozoa</taxon>
        <taxon>Mollusca</taxon>
        <taxon>Bivalvia</taxon>
        <taxon>Autobranchia</taxon>
        <taxon>Heteroconchia</taxon>
        <taxon>Euheterodonta</taxon>
        <taxon>Imparidentia</taxon>
        <taxon>Neoheterodontei</taxon>
        <taxon>Myida</taxon>
        <taxon>Dreissenoidea</taxon>
        <taxon>Dreissenidae</taxon>
        <taxon>Dreissena</taxon>
    </lineage>
</organism>
<dbReference type="Proteomes" id="UP000828390">
    <property type="component" value="Unassembled WGS sequence"/>
</dbReference>
<comment type="caution">
    <text evidence="1">The sequence shown here is derived from an EMBL/GenBank/DDBJ whole genome shotgun (WGS) entry which is preliminary data.</text>
</comment>
<sequence length="69" mass="7306">MILGVGAAPSLIPPWQACLQLRYRLCLHGQVSTVAQHCCGLTGGKCVPAAVLWYLMVLLRGTVGLTVSL</sequence>
<protein>
    <submittedName>
        <fullName evidence="1">Uncharacterized protein</fullName>
    </submittedName>
</protein>
<evidence type="ECO:0000313" key="1">
    <source>
        <dbReference type="EMBL" id="KAH3881501.1"/>
    </source>
</evidence>
<keyword evidence="2" id="KW-1185">Reference proteome</keyword>
<gene>
    <name evidence="1" type="ORF">DPMN_005427</name>
</gene>
<accession>A0A9D4MTG8</accession>
<name>A0A9D4MTG8_DREPO</name>
<dbReference type="EMBL" id="JAIWYP010000001">
    <property type="protein sequence ID" value="KAH3881501.1"/>
    <property type="molecule type" value="Genomic_DNA"/>
</dbReference>
<dbReference type="AlphaFoldDB" id="A0A9D4MTG8"/>
<proteinExistence type="predicted"/>
<reference evidence="1" key="1">
    <citation type="journal article" date="2019" name="bioRxiv">
        <title>The Genome of the Zebra Mussel, Dreissena polymorpha: A Resource for Invasive Species Research.</title>
        <authorList>
            <person name="McCartney M.A."/>
            <person name="Auch B."/>
            <person name="Kono T."/>
            <person name="Mallez S."/>
            <person name="Zhang Y."/>
            <person name="Obille A."/>
            <person name="Becker A."/>
            <person name="Abrahante J.E."/>
            <person name="Garbe J."/>
            <person name="Badalamenti J.P."/>
            <person name="Herman A."/>
            <person name="Mangelson H."/>
            <person name="Liachko I."/>
            <person name="Sullivan S."/>
            <person name="Sone E.D."/>
            <person name="Koren S."/>
            <person name="Silverstein K.A.T."/>
            <person name="Beckman K.B."/>
            <person name="Gohl D.M."/>
        </authorList>
    </citation>
    <scope>NUCLEOTIDE SEQUENCE</scope>
    <source>
        <strain evidence="1">Duluth1</strain>
        <tissue evidence="1">Whole animal</tissue>
    </source>
</reference>